<organism evidence="1 2">
    <name type="scientific">Candidatus Desantisbacteria bacterium CG_4_10_14_0_8_um_filter_48_22</name>
    <dbReference type="NCBI Taxonomy" id="1974543"/>
    <lineage>
        <taxon>Bacteria</taxon>
        <taxon>Candidatus Desantisiibacteriota</taxon>
    </lineage>
</organism>
<name>A0A2M7S7C8_9BACT</name>
<dbReference type="InterPro" id="IPR036249">
    <property type="entry name" value="Thioredoxin-like_sf"/>
</dbReference>
<accession>A0A2M7S7C8</accession>
<sequence length="90" mass="10274">MTVKIFGKDSCAVCKAMREKFRIFLERWNVVDKVKVLYQSIDTVDGLTEAAMADATNVPAIIIEKNGQELARWTGRAVESKEFKPYFENI</sequence>
<comment type="caution">
    <text evidence="1">The sequence shown here is derived from an EMBL/GenBank/DDBJ whole genome shotgun (WGS) entry which is preliminary data.</text>
</comment>
<dbReference type="EMBL" id="PFMR01000262">
    <property type="protein sequence ID" value="PIZ15445.1"/>
    <property type="molecule type" value="Genomic_DNA"/>
</dbReference>
<proteinExistence type="predicted"/>
<evidence type="ECO:0000313" key="1">
    <source>
        <dbReference type="EMBL" id="PIZ15445.1"/>
    </source>
</evidence>
<dbReference type="AlphaFoldDB" id="A0A2M7S7C8"/>
<reference evidence="2" key="1">
    <citation type="submission" date="2017-09" db="EMBL/GenBank/DDBJ databases">
        <title>Depth-based differentiation of microbial function through sediment-hosted aquifers and enrichment of novel symbionts in the deep terrestrial subsurface.</title>
        <authorList>
            <person name="Probst A.J."/>
            <person name="Ladd B."/>
            <person name="Jarett J.K."/>
            <person name="Geller-Mcgrath D.E."/>
            <person name="Sieber C.M.K."/>
            <person name="Emerson J.B."/>
            <person name="Anantharaman K."/>
            <person name="Thomas B.C."/>
            <person name="Malmstrom R."/>
            <person name="Stieglmeier M."/>
            <person name="Klingl A."/>
            <person name="Woyke T."/>
            <person name="Ryan C.M."/>
            <person name="Banfield J.F."/>
        </authorList>
    </citation>
    <scope>NUCLEOTIDE SEQUENCE [LARGE SCALE GENOMIC DNA]</scope>
</reference>
<gene>
    <name evidence="1" type="ORF">COY52_09720</name>
</gene>
<dbReference type="Gene3D" id="3.40.30.10">
    <property type="entry name" value="Glutaredoxin"/>
    <property type="match status" value="1"/>
</dbReference>
<evidence type="ECO:0000313" key="2">
    <source>
        <dbReference type="Proteomes" id="UP000229307"/>
    </source>
</evidence>
<dbReference type="SUPFAM" id="SSF52833">
    <property type="entry name" value="Thioredoxin-like"/>
    <property type="match status" value="1"/>
</dbReference>
<dbReference type="Proteomes" id="UP000229307">
    <property type="component" value="Unassembled WGS sequence"/>
</dbReference>
<evidence type="ECO:0008006" key="3">
    <source>
        <dbReference type="Google" id="ProtNLM"/>
    </source>
</evidence>
<protein>
    <recommendedName>
        <fullName evidence="3">Thioredoxin-like fold domain-containing protein</fullName>
    </recommendedName>
</protein>